<organism evidence="1 2">
    <name type="scientific">Phycicoccus flavus</name>
    <dbReference type="NCBI Taxonomy" id="2502783"/>
    <lineage>
        <taxon>Bacteria</taxon>
        <taxon>Bacillati</taxon>
        <taxon>Actinomycetota</taxon>
        <taxon>Actinomycetes</taxon>
        <taxon>Micrococcales</taxon>
        <taxon>Intrasporangiaceae</taxon>
        <taxon>Phycicoccus</taxon>
    </lineage>
</organism>
<dbReference type="Proteomes" id="UP000287866">
    <property type="component" value="Unassembled WGS sequence"/>
</dbReference>
<sequence>MARVRLVRALVEHAGLSLDAVRRVVDTLDAPPPTRHELLGAAATLAPPTAAADGGGSGRDLVDRLGWRVHADGPQVAALGRAVEARRSAGVPVDEPRLRRYAAAMREVARVDLDLVDGATSPAEAVRTVVVGTTLVDPLLLVLRRLAQEAESADRG</sequence>
<evidence type="ECO:0000313" key="2">
    <source>
        <dbReference type="Proteomes" id="UP000287866"/>
    </source>
</evidence>
<gene>
    <name evidence="1" type="ORF">EPD83_008925</name>
</gene>
<proteinExistence type="predicted"/>
<dbReference type="EMBL" id="SAYU02000024">
    <property type="protein sequence ID" value="NHA68174.1"/>
    <property type="molecule type" value="Genomic_DNA"/>
</dbReference>
<accession>A0A8T6R3B9</accession>
<keyword evidence="2" id="KW-1185">Reference proteome</keyword>
<reference evidence="1" key="1">
    <citation type="submission" date="2020-03" db="EMBL/GenBank/DDBJ databases">
        <title>Phycicoccus flavus sp. nov., a novel endophytic actinobacterium isolated from branch of Kandelia candel.</title>
        <authorList>
            <person name="Tuo L."/>
        </authorList>
    </citation>
    <scope>NUCLEOTIDE SEQUENCE</scope>
    <source>
        <strain evidence="1">CMS6Z-2</strain>
    </source>
</reference>
<name>A0A8T6R3B9_9MICO</name>
<comment type="caution">
    <text evidence="1">The sequence shown here is derived from an EMBL/GenBank/DDBJ whole genome shotgun (WGS) entry which is preliminary data.</text>
</comment>
<evidence type="ECO:0000313" key="1">
    <source>
        <dbReference type="EMBL" id="NHA68174.1"/>
    </source>
</evidence>
<protein>
    <submittedName>
        <fullName evidence="1">Uncharacterized protein</fullName>
    </submittedName>
</protein>
<dbReference type="AlphaFoldDB" id="A0A8T6R3B9"/>